<comment type="similarity">
    <text evidence="1">Belongs to the peptidase A1 family.</text>
</comment>
<evidence type="ECO:0000259" key="2">
    <source>
        <dbReference type="PROSITE" id="PS51767"/>
    </source>
</evidence>
<dbReference type="InterPro" id="IPR001461">
    <property type="entry name" value="Aspartic_peptidase_A1"/>
</dbReference>
<dbReference type="PANTHER" id="PTHR47966">
    <property type="entry name" value="BETA-SITE APP-CLEAVING ENZYME, ISOFORM A-RELATED"/>
    <property type="match status" value="1"/>
</dbReference>
<dbReference type="Pfam" id="PF00026">
    <property type="entry name" value="Asp"/>
    <property type="match status" value="2"/>
</dbReference>
<reference evidence="3 4" key="1">
    <citation type="journal article" date="2021" name="Elife">
        <title>Chloroplast acquisition without the gene transfer in kleptoplastic sea slugs, Plakobranchus ocellatus.</title>
        <authorList>
            <person name="Maeda T."/>
            <person name="Takahashi S."/>
            <person name="Yoshida T."/>
            <person name="Shimamura S."/>
            <person name="Takaki Y."/>
            <person name="Nagai Y."/>
            <person name="Toyoda A."/>
            <person name="Suzuki Y."/>
            <person name="Arimoto A."/>
            <person name="Ishii H."/>
            <person name="Satoh N."/>
            <person name="Nishiyama T."/>
            <person name="Hasebe M."/>
            <person name="Maruyama T."/>
            <person name="Minagawa J."/>
            <person name="Obokata J."/>
            <person name="Shigenobu S."/>
        </authorList>
    </citation>
    <scope>NUCLEOTIDE SEQUENCE [LARGE SCALE GENOMIC DNA]</scope>
</reference>
<organism evidence="3 4">
    <name type="scientific">Plakobranchus ocellatus</name>
    <dbReference type="NCBI Taxonomy" id="259542"/>
    <lineage>
        <taxon>Eukaryota</taxon>
        <taxon>Metazoa</taxon>
        <taxon>Spiralia</taxon>
        <taxon>Lophotrochozoa</taxon>
        <taxon>Mollusca</taxon>
        <taxon>Gastropoda</taxon>
        <taxon>Heterobranchia</taxon>
        <taxon>Euthyneura</taxon>
        <taxon>Panpulmonata</taxon>
        <taxon>Sacoglossa</taxon>
        <taxon>Placobranchoidea</taxon>
        <taxon>Plakobranchidae</taxon>
        <taxon>Plakobranchus</taxon>
    </lineage>
</organism>
<dbReference type="Gene3D" id="2.40.70.10">
    <property type="entry name" value="Acid Proteases"/>
    <property type="match status" value="2"/>
</dbReference>
<comment type="caution">
    <text evidence="3">The sequence shown here is derived from an EMBL/GenBank/DDBJ whole genome shotgun (WGS) entry which is preliminary data.</text>
</comment>
<keyword evidence="4" id="KW-1185">Reference proteome</keyword>
<dbReference type="PANTHER" id="PTHR47966:SF51">
    <property type="entry name" value="BETA-SITE APP-CLEAVING ENZYME, ISOFORM A-RELATED"/>
    <property type="match status" value="1"/>
</dbReference>
<dbReference type="SUPFAM" id="SSF50630">
    <property type="entry name" value="Acid proteases"/>
    <property type="match status" value="1"/>
</dbReference>
<dbReference type="GO" id="GO:0004190">
    <property type="term" value="F:aspartic-type endopeptidase activity"/>
    <property type="evidence" value="ECO:0007669"/>
    <property type="project" value="InterPro"/>
</dbReference>
<dbReference type="InterPro" id="IPR021109">
    <property type="entry name" value="Peptidase_aspartic_dom_sf"/>
</dbReference>
<keyword evidence="3" id="KW-0378">Hydrolase</keyword>
<dbReference type="InterPro" id="IPR033121">
    <property type="entry name" value="PEPTIDASE_A1"/>
</dbReference>
<evidence type="ECO:0000313" key="3">
    <source>
        <dbReference type="EMBL" id="GFO17767.1"/>
    </source>
</evidence>
<dbReference type="Proteomes" id="UP000735302">
    <property type="component" value="Unassembled WGS sequence"/>
</dbReference>
<accession>A0AAV4BE99</accession>
<dbReference type="EMBL" id="BLXT01004874">
    <property type="protein sequence ID" value="GFO17767.1"/>
    <property type="molecule type" value="Genomic_DNA"/>
</dbReference>
<evidence type="ECO:0000256" key="1">
    <source>
        <dbReference type="ARBA" id="ARBA00007447"/>
    </source>
</evidence>
<sequence>MEVLPLPTDADVIIISMRHTLYDGDEEFGIHHEEQFSLRIPGLRGTELLAGFPGQEFNVALDTSSSMTWVPSIHAPPEYRRMHMYKRYVDKLSRTYSTNKKHFDVIDNSGRVTGYFSQDSFTIAGLKIKNQSFGEALLEPDLFWRTKNDGILGLGVQLSSGDSIFSKSGYQAVVDSSSSFVAGPFEETRVINQQLGGKSFIGHHGLYNYKFDCSEVDNLPDVEFIVNGQKLSLSGRDYTARVGGEKLEGNKMFGTVHLQ</sequence>
<dbReference type="GO" id="GO:0005764">
    <property type="term" value="C:lysosome"/>
    <property type="evidence" value="ECO:0007669"/>
    <property type="project" value="TreeGrafter"/>
</dbReference>
<gene>
    <name evidence="3" type="ORF">PoB_004427200</name>
</gene>
<dbReference type="AlphaFoldDB" id="A0AAV4BE99"/>
<dbReference type="FunFam" id="2.40.70.10:FF:000008">
    <property type="entry name" value="Cathepsin D"/>
    <property type="match status" value="1"/>
</dbReference>
<protein>
    <submittedName>
        <fullName evidence="3">Lysosomal aspartic protease</fullName>
    </submittedName>
</protein>
<dbReference type="PROSITE" id="PS51767">
    <property type="entry name" value="PEPTIDASE_A1"/>
    <property type="match status" value="1"/>
</dbReference>
<evidence type="ECO:0000313" key="4">
    <source>
        <dbReference type="Proteomes" id="UP000735302"/>
    </source>
</evidence>
<proteinExistence type="inferred from homology"/>
<name>A0AAV4BE99_9GAST</name>
<dbReference type="GO" id="GO:0006508">
    <property type="term" value="P:proteolysis"/>
    <property type="evidence" value="ECO:0007669"/>
    <property type="project" value="UniProtKB-KW"/>
</dbReference>
<feature type="domain" description="Peptidase A1" evidence="2">
    <location>
        <begin position="44"/>
        <end position="259"/>
    </location>
</feature>
<keyword evidence="3" id="KW-0645">Protease</keyword>